<proteinExistence type="predicted"/>
<feature type="compositionally biased region" description="Basic residues" evidence="1">
    <location>
        <begin position="77"/>
        <end position="86"/>
    </location>
</feature>
<feature type="region of interest" description="Disordered" evidence="1">
    <location>
        <begin position="70"/>
        <end position="89"/>
    </location>
</feature>
<organism evidence="2 3">
    <name type="scientific">Trichogramma kaykai</name>
    <dbReference type="NCBI Taxonomy" id="54128"/>
    <lineage>
        <taxon>Eukaryota</taxon>
        <taxon>Metazoa</taxon>
        <taxon>Ecdysozoa</taxon>
        <taxon>Arthropoda</taxon>
        <taxon>Hexapoda</taxon>
        <taxon>Insecta</taxon>
        <taxon>Pterygota</taxon>
        <taxon>Neoptera</taxon>
        <taxon>Endopterygota</taxon>
        <taxon>Hymenoptera</taxon>
        <taxon>Apocrita</taxon>
        <taxon>Proctotrupomorpha</taxon>
        <taxon>Chalcidoidea</taxon>
        <taxon>Trichogrammatidae</taxon>
        <taxon>Trichogramma</taxon>
    </lineage>
</organism>
<dbReference type="EMBL" id="JBJJXI010000107">
    <property type="protein sequence ID" value="KAL3391995.1"/>
    <property type="molecule type" value="Genomic_DNA"/>
</dbReference>
<accession>A0ABD2WH04</accession>
<dbReference type="Proteomes" id="UP001627154">
    <property type="component" value="Unassembled WGS sequence"/>
</dbReference>
<reference evidence="2 3" key="1">
    <citation type="journal article" date="2024" name="bioRxiv">
        <title>A reference genome for Trichogramma kaykai: A tiny desert-dwelling parasitoid wasp with competing sex-ratio distorters.</title>
        <authorList>
            <person name="Culotta J."/>
            <person name="Lindsey A.R."/>
        </authorList>
    </citation>
    <scope>NUCLEOTIDE SEQUENCE [LARGE SCALE GENOMIC DNA]</scope>
    <source>
        <strain evidence="2 3">KSX58</strain>
    </source>
</reference>
<evidence type="ECO:0000256" key="1">
    <source>
        <dbReference type="SAM" id="MobiDB-lite"/>
    </source>
</evidence>
<name>A0ABD2WH04_9HYME</name>
<gene>
    <name evidence="2" type="ORF">TKK_013325</name>
</gene>
<dbReference type="AlphaFoldDB" id="A0ABD2WH04"/>
<sequence length="272" mass="31550">MDKAGLSEQLQAFNYQERRITTWLKNFKAKVQEAIKNQRDSTELGNAGLLEDKINIQLVLHRALLNGQEKSSSSSWKQRRGRRRQRASSIEIRPKTPCSWSNSKAPTDGFDLRYFSHFLIWYMVGSSRDDEIATEFVKNFPSYRRSYGRLDRMSLLIARRSVTDLHWWMLKLLLEMSEGSATAALPDFCRYHRRDTDASSFMQASLQLRERTKEVQRLLGGCNCRGANAKDFVTLPAFHGFLHHSRKLANLTAHREAQLSHLRDFLATRRSP</sequence>
<comment type="caution">
    <text evidence="2">The sequence shown here is derived from an EMBL/GenBank/DDBJ whole genome shotgun (WGS) entry which is preliminary data.</text>
</comment>
<keyword evidence="3" id="KW-1185">Reference proteome</keyword>
<evidence type="ECO:0000313" key="2">
    <source>
        <dbReference type="EMBL" id="KAL3391995.1"/>
    </source>
</evidence>
<protein>
    <submittedName>
        <fullName evidence="2">Uncharacterized protein</fullName>
    </submittedName>
</protein>
<evidence type="ECO:0000313" key="3">
    <source>
        <dbReference type="Proteomes" id="UP001627154"/>
    </source>
</evidence>